<evidence type="ECO:0000259" key="5">
    <source>
        <dbReference type="PROSITE" id="PS51898"/>
    </source>
</evidence>
<dbReference type="InterPro" id="IPR011010">
    <property type="entry name" value="DNA_brk_join_enz"/>
</dbReference>
<dbReference type="InterPro" id="IPR002104">
    <property type="entry name" value="Integrase_catalytic"/>
</dbReference>
<dbReference type="InterPro" id="IPR050090">
    <property type="entry name" value="Tyrosine_recombinase_XerCD"/>
</dbReference>
<dbReference type="PANTHER" id="PTHR30349">
    <property type="entry name" value="PHAGE INTEGRASE-RELATED"/>
    <property type="match status" value="1"/>
</dbReference>
<keyword evidence="2" id="KW-0229">DNA integration</keyword>
<name>A0A1A8XXZ5_9RHOO</name>
<dbReference type="GO" id="GO:0006310">
    <property type="term" value="P:DNA recombination"/>
    <property type="evidence" value="ECO:0007669"/>
    <property type="project" value="UniProtKB-KW"/>
</dbReference>
<organism evidence="6 7">
    <name type="scientific">Candidatus Propionivibrio aalborgensis</name>
    <dbReference type="NCBI Taxonomy" id="1860101"/>
    <lineage>
        <taxon>Bacteria</taxon>
        <taxon>Pseudomonadati</taxon>
        <taxon>Pseudomonadota</taxon>
        <taxon>Betaproteobacteria</taxon>
        <taxon>Rhodocyclales</taxon>
        <taxon>Rhodocyclaceae</taxon>
        <taxon>Propionivibrio</taxon>
    </lineage>
</organism>
<dbReference type="Proteomes" id="UP000199600">
    <property type="component" value="Unassembled WGS sequence"/>
</dbReference>
<dbReference type="Pfam" id="PF00589">
    <property type="entry name" value="Phage_integrase"/>
    <property type="match status" value="1"/>
</dbReference>
<dbReference type="Gene3D" id="1.10.443.10">
    <property type="entry name" value="Intergrase catalytic core"/>
    <property type="match status" value="1"/>
</dbReference>
<feature type="domain" description="Tyr recombinase" evidence="5">
    <location>
        <begin position="17"/>
        <end position="203"/>
    </location>
</feature>
<sequence length="204" mass="23390">MESNQHREPWNKGKLVGQKPPLKPKDIWAIRINLQNAHQVRDLAMFNLAIDSKLRGCDLVNLRVRDIAHGNQVLARAMVVQRKTQRPVQFELTEPTRAAVTAWIEKAKLRPEQCLFPSRLAKSPHVSTRQYARIVHHWVAAIGLDPTVYGTHTMRRTKATLIYKRTKNLRAVQILLGHSKLESTVRYLGIEVDDALEISEQTEI</sequence>
<dbReference type="AlphaFoldDB" id="A0A1A8XXZ5"/>
<keyword evidence="7" id="KW-1185">Reference proteome</keyword>
<gene>
    <name evidence="6" type="ORF">PROAA_3500001</name>
</gene>
<evidence type="ECO:0000256" key="1">
    <source>
        <dbReference type="ARBA" id="ARBA00008857"/>
    </source>
</evidence>
<evidence type="ECO:0000313" key="7">
    <source>
        <dbReference type="Proteomes" id="UP000199600"/>
    </source>
</evidence>
<keyword evidence="4" id="KW-0233">DNA recombination</keyword>
<dbReference type="InterPro" id="IPR013762">
    <property type="entry name" value="Integrase-like_cat_sf"/>
</dbReference>
<evidence type="ECO:0000256" key="4">
    <source>
        <dbReference type="ARBA" id="ARBA00023172"/>
    </source>
</evidence>
<evidence type="ECO:0000313" key="6">
    <source>
        <dbReference type="EMBL" id="SBT09845.1"/>
    </source>
</evidence>
<protein>
    <submittedName>
        <fullName evidence="6">Integrase family protein</fullName>
    </submittedName>
</protein>
<evidence type="ECO:0000256" key="3">
    <source>
        <dbReference type="ARBA" id="ARBA00023125"/>
    </source>
</evidence>
<dbReference type="PANTHER" id="PTHR30349:SF41">
    <property type="entry name" value="INTEGRASE_RECOMBINASE PROTEIN MJ0367-RELATED"/>
    <property type="match status" value="1"/>
</dbReference>
<dbReference type="GO" id="GO:0003677">
    <property type="term" value="F:DNA binding"/>
    <property type="evidence" value="ECO:0007669"/>
    <property type="project" value="UniProtKB-KW"/>
</dbReference>
<dbReference type="SUPFAM" id="SSF56349">
    <property type="entry name" value="DNA breaking-rejoining enzymes"/>
    <property type="match status" value="1"/>
</dbReference>
<accession>A0A1A8XXZ5</accession>
<reference evidence="6 7" key="1">
    <citation type="submission" date="2016-06" db="EMBL/GenBank/DDBJ databases">
        <authorList>
            <person name="Kjaerup R.B."/>
            <person name="Dalgaard T.S."/>
            <person name="Juul-Madsen H.R."/>
        </authorList>
    </citation>
    <scope>NUCLEOTIDE SEQUENCE [LARGE SCALE GENOMIC DNA]</scope>
    <source>
        <strain evidence="6">2</strain>
    </source>
</reference>
<keyword evidence="3" id="KW-0238">DNA-binding</keyword>
<evidence type="ECO:0000256" key="2">
    <source>
        <dbReference type="ARBA" id="ARBA00022908"/>
    </source>
</evidence>
<dbReference type="GO" id="GO:0015074">
    <property type="term" value="P:DNA integration"/>
    <property type="evidence" value="ECO:0007669"/>
    <property type="project" value="UniProtKB-KW"/>
</dbReference>
<dbReference type="PROSITE" id="PS51898">
    <property type="entry name" value="TYR_RECOMBINASE"/>
    <property type="match status" value="1"/>
</dbReference>
<proteinExistence type="inferred from homology"/>
<dbReference type="EMBL" id="FLQY01000280">
    <property type="protein sequence ID" value="SBT09845.1"/>
    <property type="molecule type" value="Genomic_DNA"/>
</dbReference>
<dbReference type="RefSeq" id="WP_186411743.1">
    <property type="nucleotide sequence ID" value="NZ_FLQY01000280.1"/>
</dbReference>
<comment type="similarity">
    <text evidence="1">Belongs to the 'phage' integrase family.</text>
</comment>